<evidence type="ECO:0000313" key="2">
    <source>
        <dbReference type="EMBL" id="MFB9095019.1"/>
    </source>
</evidence>
<accession>A0ABV5GI19</accession>
<feature type="transmembrane region" description="Helical" evidence="1">
    <location>
        <begin position="255"/>
        <end position="275"/>
    </location>
</feature>
<evidence type="ECO:0000313" key="3">
    <source>
        <dbReference type="Proteomes" id="UP001589607"/>
    </source>
</evidence>
<organism evidence="2 3">
    <name type="scientific">Flavobacterium jumunjinense</name>
    <dbReference type="NCBI Taxonomy" id="998845"/>
    <lineage>
        <taxon>Bacteria</taxon>
        <taxon>Pseudomonadati</taxon>
        <taxon>Bacteroidota</taxon>
        <taxon>Flavobacteriia</taxon>
        <taxon>Flavobacteriales</taxon>
        <taxon>Flavobacteriaceae</taxon>
        <taxon>Flavobacterium</taxon>
    </lineage>
</organism>
<gene>
    <name evidence="2" type="ORF">ACFFVF_00700</name>
</gene>
<feature type="transmembrane region" description="Helical" evidence="1">
    <location>
        <begin position="75"/>
        <end position="98"/>
    </location>
</feature>
<dbReference type="EMBL" id="JBHMEY010000001">
    <property type="protein sequence ID" value="MFB9095019.1"/>
    <property type="molecule type" value="Genomic_DNA"/>
</dbReference>
<feature type="transmembrane region" description="Helical" evidence="1">
    <location>
        <begin position="32"/>
        <end position="55"/>
    </location>
</feature>
<sequence>MFQLYKKRGFSEFVGDTFDFLKIEGKSYFKNYFIINGIVLLLLVATLYFFTSIFFEGMFSNANRNNSDGMALFLNSNLGIFIGLGIFLFLIVMLASLINYTYPIAYLKLVAEKKTITTESIIAIMKEKAGRTIIFFLASLVVMIPLIFILMGIMFLLTIIIIGIPLLLIVGPALMSWMILCYYDYITTENGYFQSLGNGFNLLKMKFWPIIGSTVIMYIIVQMIVGIFSFVPYIITIAGFMASIDTESQSAEPYSAIMIAMNILMIVYTISSFTLQNLIFVNQGVIYYSVKDEEESHSIKSDIDLIGQNEE</sequence>
<name>A0ABV5GI19_9FLAO</name>
<keyword evidence="3" id="KW-1185">Reference proteome</keyword>
<feature type="transmembrane region" description="Helical" evidence="1">
    <location>
        <begin position="166"/>
        <end position="186"/>
    </location>
</feature>
<reference evidence="2 3" key="1">
    <citation type="submission" date="2024-09" db="EMBL/GenBank/DDBJ databases">
        <authorList>
            <person name="Sun Q."/>
            <person name="Mori K."/>
        </authorList>
    </citation>
    <scope>NUCLEOTIDE SEQUENCE [LARGE SCALE GENOMIC DNA]</scope>
    <source>
        <strain evidence="2 3">CECT 7955</strain>
    </source>
</reference>
<keyword evidence="1" id="KW-1133">Transmembrane helix</keyword>
<keyword evidence="1" id="KW-0472">Membrane</keyword>
<feature type="transmembrane region" description="Helical" evidence="1">
    <location>
        <begin position="133"/>
        <end position="160"/>
    </location>
</feature>
<evidence type="ECO:0008006" key="4">
    <source>
        <dbReference type="Google" id="ProtNLM"/>
    </source>
</evidence>
<feature type="transmembrane region" description="Helical" evidence="1">
    <location>
        <begin position="207"/>
        <end position="235"/>
    </location>
</feature>
<evidence type="ECO:0000256" key="1">
    <source>
        <dbReference type="SAM" id="Phobius"/>
    </source>
</evidence>
<proteinExistence type="predicted"/>
<dbReference type="RefSeq" id="WP_236454767.1">
    <property type="nucleotide sequence ID" value="NZ_CBCSGE010000007.1"/>
</dbReference>
<protein>
    <recommendedName>
        <fullName evidence="4">Glycerophosphoryl diester phosphodiesterase membrane domain-containing protein</fullName>
    </recommendedName>
</protein>
<keyword evidence="1" id="KW-0812">Transmembrane</keyword>
<comment type="caution">
    <text evidence="2">The sequence shown here is derived from an EMBL/GenBank/DDBJ whole genome shotgun (WGS) entry which is preliminary data.</text>
</comment>
<dbReference type="Proteomes" id="UP001589607">
    <property type="component" value="Unassembled WGS sequence"/>
</dbReference>